<organism evidence="1">
    <name type="scientific">Cucumis melo</name>
    <name type="common">Muskmelon</name>
    <dbReference type="NCBI Taxonomy" id="3656"/>
    <lineage>
        <taxon>Eukaryota</taxon>
        <taxon>Viridiplantae</taxon>
        <taxon>Streptophyta</taxon>
        <taxon>Embryophyta</taxon>
        <taxon>Tracheophyta</taxon>
        <taxon>Spermatophyta</taxon>
        <taxon>Magnoliopsida</taxon>
        <taxon>eudicotyledons</taxon>
        <taxon>Gunneridae</taxon>
        <taxon>Pentapetalae</taxon>
        <taxon>rosids</taxon>
        <taxon>fabids</taxon>
        <taxon>Cucurbitales</taxon>
        <taxon>Cucurbitaceae</taxon>
        <taxon>Benincaseae</taxon>
        <taxon>Cucumis</taxon>
    </lineage>
</organism>
<reference evidence="1" key="1">
    <citation type="submission" date="2023-03" db="UniProtKB">
        <authorList>
            <consortium name="EnsemblPlants"/>
        </authorList>
    </citation>
    <scope>IDENTIFICATION</scope>
</reference>
<evidence type="ECO:0000313" key="1">
    <source>
        <dbReference type="EnsemblPlants" id="MELO3C026882.2.1"/>
    </source>
</evidence>
<accession>A0A9I9E240</accession>
<dbReference type="AlphaFoldDB" id="A0A9I9E240"/>
<sequence>MELDTVWWRRFKFHGRTTVSSWEVEGPGKGISKNYVVTLEVVENLECDRGGLEELHPDDWCGKRTIFRGTQGEERFR</sequence>
<dbReference type="EnsemblPlants" id="MELO3C026882.2.1">
    <property type="protein sequence ID" value="MELO3C026882.2.1"/>
    <property type="gene ID" value="MELO3C026882.2"/>
</dbReference>
<protein>
    <submittedName>
        <fullName evidence="1">Uncharacterized protein</fullName>
    </submittedName>
</protein>
<name>A0A9I9E240_CUCME</name>
<dbReference type="Gramene" id="MELO3C026882.2.1">
    <property type="protein sequence ID" value="MELO3C026882.2.1"/>
    <property type="gene ID" value="MELO3C026882.2"/>
</dbReference>
<proteinExistence type="predicted"/>